<keyword evidence="1" id="KW-0472">Membrane</keyword>
<accession>A0A809S884</accession>
<keyword evidence="1" id="KW-0812">Transmembrane</keyword>
<sequence>MKLRASTKILVGFIAVIAASYFGYRTVTSYYLQNQKFEPLLPRRVNLLGVDTSQGYHIVVSNQIAHLVQGGGGKFEAPSDRGEKPDLSNAKRIPIREMLRALQGDSNALGRFLMSVNNIDEGDLPPYPVIWPRDQLLKALEGDAELKAKLESDLNIQLDGTPLGVVRTEALEQGIVIELPITVEAKVEGRVKKLVGTLPIPFQTRFARTVFDRYKEKPEITSAIVLGAYREEAQKLLDNAELREDIGGHLKSLLDEENLKRYAEIPESLLNSVTVVVNSDLIDSAGYSERRDRNGKPIYTMELNLNGEGRTRLWQYSRDNLGSQLLLVWDGIAIAAPRISHELVLSQVTISQLTDLTLVQDACKAINQRDE</sequence>
<protein>
    <submittedName>
        <fullName evidence="2">Uncharacterized protein</fullName>
    </submittedName>
</protein>
<reference evidence="2" key="1">
    <citation type="journal article" name="DNA Res.">
        <title>The physiological potential of anammox bacteria as revealed by their core genome structure.</title>
        <authorList>
            <person name="Okubo T."/>
            <person name="Toyoda A."/>
            <person name="Fukuhara K."/>
            <person name="Uchiyama I."/>
            <person name="Harigaya Y."/>
            <person name="Kuroiwa M."/>
            <person name="Suzuki T."/>
            <person name="Murakami Y."/>
            <person name="Suwa Y."/>
            <person name="Takami H."/>
        </authorList>
    </citation>
    <scope>NUCLEOTIDE SEQUENCE</scope>
    <source>
        <strain evidence="2">317325-2</strain>
    </source>
</reference>
<organism evidence="2 3">
    <name type="scientific">Candidatus Nitrosymbiomonas proteolyticus</name>
    <dbReference type="NCBI Taxonomy" id="2608984"/>
    <lineage>
        <taxon>Bacteria</taxon>
        <taxon>Bacillati</taxon>
        <taxon>Armatimonadota</taxon>
        <taxon>Armatimonadota incertae sedis</taxon>
        <taxon>Candidatus Nitrosymbiomonas</taxon>
    </lineage>
</organism>
<keyword evidence="1" id="KW-1133">Transmembrane helix</keyword>
<proteinExistence type="predicted"/>
<feature type="transmembrane region" description="Helical" evidence="1">
    <location>
        <begin position="7"/>
        <end position="24"/>
    </location>
</feature>
<evidence type="ECO:0000256" key="1">
    <source>
        <dbReference type="SAM" id="Phobius"/>
    </source>
</evidence>
<dbReference type="AlphaFoldDB" id="A0A809S884"/>
<dbReference type="KEGG" id="npy:NPRO_03760"/>
<dbReference type="Proteomes" id="UP000662873">
    <property type="component" value="Chromosome"/>
</dbReference>
<evidence type="ECO:0000313" key="3">
    <source>
        <dbReference type="Proteomes" id="UP000662873"/>
    </source>
</evidence>
<dbReference type="Gene3D" id="3.30.1360.200">
    <property type="match status" value="1"/>
</dbReference>
<dbReference type="EMBL" id="AP021858">
    <property type="protein sequence ID" value="BBO22781.1"/>
    <property type="molecule type" value="Genomic_DNA"/>
</dbReference>
<gene>
    <name evidence="2" type="ORF">NPRO_03760</name>
</gene>
<name>A0A809S884_9BACT</name>
<evidence type="ECO:0000313" key="2">
    <source>
        <dbReference type="EMBL" id="BBO22781.1"/>
    </source>
</evidence>